<dbReference type="EMBL" id="DS547118">
    <property type="protein sequence ID" value="EDR04368.1"/>
    <property type="molecule type" value="Genomic_DNA"/>
</dbReference>
<accession>B0DLX5</accession>
<dbReference type="HOGENOM" id="CLU_2513012_0_0_1"/>
<dbReference type="Proteomes" id="UP000001194">
    <property type="component" value="Unassembled WGS sequence"/>
</dbReference>
<dbReference type="RefSeq" id="XP_001884887.1">
    <property type="nucleotide sequence ID" value="XM_001884852.1"/>
</dbReference>
<sequence>MLASLAPAHFLKRLFVQSEAESGKFGEVSTFLHLAVIIQPITMYDHHLCLHGTPQLVPPEDRVHRKFPCRSIPCIRTAGETLQCW</sequence>
<keyword evidence="2" id="KW-1185">Reference proteome</keyword>
<dbReference type="GeneID" id="6080538"/>
<dbReference type="InParanoid" id="B0DLX5"/>
<reference evidence="1 2" key="1">
    <citation type="journal article" date="2008" name="Nature">
        <title>The genome of Laccaria bicolor provides insights into mycorrhizal symbiosis.</title>
        <authorList>
            <person name="Martin F."/>
            <person name="Aerts A."/>
            <person name="Ahren D."/>
            <person name="Brun A."/>
            <person name="Danchin E.G.J."/>
            <person name="Duchaussoy F."/>
            <person name="Gibon J."/>
            <person name="Kohler A."/>
            <person name="Lindquist E."/>
            <person name="Pereda V."/>
            <person name="Salamov A."/>
            <person name="Shapiro H.J."/>
            <person name="Wuyts J."/>
            <person name="Blaudez D."/>
            <person name="Buee M."/>
            <person name="Brokstein P."/>
            <person name="Canbaeck B."/>
            <person name="Cohen D."/>
            <person name="Courty P.E."/>
            <person name="Coutinho P.M."/>
            <person name="Delaruelle C."/>
            <person name="Detter J.C."/>
            <person name="Deveau A."/>
            <person name="DiFazio S."/>
            <person name="Duplessis S."/>
            <person name="Fraissinet-Tachet L."/>
            <person name="Lucic E."/>
            <person name="Frey-Klett P."/>
            <person name="Fourrey C."/>
            <person name="Feussner I."/>
            <person name="Gay G."/>
            <person name="Grimwood J."/>
            <person name="Hoegger P.J."/>
            <person name="Jain P."/>
            <person name="Kilaru S."/>
            <person name="Labbe J."/>
            <person name="Lin Y.C."/>
            <person name="Legue V."/>
            <person name="Le Tacon F."/>
            <person name="Marmeisse R."/>
            <person name="Melayah D."/>
            <person name="Montanini B."/>
            <person name="Muratet M."/>
            <person name="Nehls U."/>
            <person name="Niculita-Hirzel H."/>
            <person name="Oudot-Le Secq M.P."/>
            <person name="Peter M."/>
            <person name="Quesneville H."/>
            <person name="Rajashekar B."/>
            <person name="Reich M."/>
            <person name="Rouhier N."/>
            <person name="Schmutz J."/>
            <person name="Yin T."/>
            <person name="Chalot M."/>
            <person name="Henrissat B."/>
            <person name="Kuees U."/>
            <person name="Lucas S."/>
            <person name="Van de Peer Y."/>
            <person name="Podila G.K."/>
            <person name="Polle A."/>
            <person name="Pukkila P.J."/>
            <person name="Richardson P.M."/>
            <person name="Rouze P."/>
            <person name="Sanders I.R."/>
            <person name="Stajich J.E."/>
            <person name="Tunlid A."/>
            <person name="Tuskan G."/>
            <person name="Grigoriev I.V."/>
        </authorList>
    </citation>
    <scope>NUCLEOTIDE SEQUENCE [LARGE SCALE GENOMIC DNA]</scope>
    <source>
        <strain evidence="2">S238N-H82 / ATCC MYA-4686</strain>
    </source>
</reference>
<name>B0DLX5_LACBS</name>
<dbReference type="KEGG" id="lbc:LACBIDRAFT_304571"/>
<evidence type="ECO:0000313" key="2">
    <source>
        <dbReference type="Proteomes" id="UP000001194"/>
    </source>
</evidence>
<protein>
    <submittedName>
        <fullName evidence="1">Predicted protein</fullName>
    </submittedName>
</protein>
<gene>
    <name evidence="1" type="ORF">LACBIDRAFT_304571</name>
</gene>
<evidence type="ECO:0000313" key="1">
    <source>
        <dbReference type="EMBL" id="EDR04368.1"/>
    </source>
</evidence>
<proteinExistence type="predicted"/>
<organism evidence="2">
    <name type="scientific">Laccaria bicolor (strain S238N-H82 / ATCC MYA-4686)</name>
    <name type="common">Bicoloured deceiver</name>
    <name type="synonym">Laccaria laccata var. bicolor</name>
    <dbReference type="NCBI Taxonomy" id="486041"/>
    <lineage>
        <taxon>Eukaryota</taxon>
        <taxon>Fungi</taxon>
        <taxon>Dikarya</taxon>
        <taxon>Basidiomycota</taxon>
        <taxon>Agaricomycotina</taxon>
        <taxon>Agaricomycetes</taxon>
        <taxon>Agaricomycetidae</taxon>
        <taxon>Agaricales</taxon>
        <taxon>Agaricineae</taxon>
        <taxon>Hydnangiaceae</taxon>
        <taxon>Laccaria</taxon>
    </lineage>
</organism>
<dbReference type="AlphaFoldDB" id="B0DLX5"/>